<dbReference type="PANTHER" id="PTHR39087">
    <property type="entry name" value="UPF0104 MEMBRANE PROTEIN MJ1595"/>
    <property type="match status" value="1"/>
</dbReference>
<dbReference type="RefSeq" id="WP_150031667.1">
    <property type="nucleotide sequence ID" value="NZ_VWSH01000001.1"/>
</dbReference>
<keyword evidence="8" id="KW-1185">Reference proteome</keyword>
<organism evidence="7 8">
    <name type="scientific">Taibaiella lutea</name>
    <dbReference type="NCBI Taxonomy" id="2608001"/>
    <lineage>
        <taxon>Bacteria</taxon>
        <taxon>Pseudomonadati</taxon>
        <taxon>Bacteroidota</taxon>
        <taxon>Chitinophagia</taxon>
        <taxon>Chitinophagales</taxon>
        <taxon>Chitinophagaceae</taxon>
        <taxon>Taibaiella</taxon>
    </lineage>
</organism>
<feature type="transmembrane region" description="Helical" evidence="6">
    <location>
        <begin position="224"/>
        <end position="246"/>
    </location>
</feature>
<reference evidence="7 8" key="1">
    <citation type="submission" date="2019-09" db="EMBL/GenBank/DDBJ databases">
        <title>Genome sequence and assembly of Taibaiella sp.</title>
        <authorList>
            <person name="Chhetri G."/>
        </authorList>
    </citation>
    <scope>NUCLEOTIDE SEQUENCE [LARGE SCALE GENOMIC DNA]</scope>
    <source>
        <strain evidence="7 8">KVB11</strain>
    </source>
</reference>
<evidence type="ECO:0000256" key="4">
    <source>
        <dbReference type="ARBA" id="ARBA00022989"/>
    </source>
</evidence>
<accession>A0A5M6CPC1</accession>
<name>A0A5M6CPC1_9BACT</name>
<dbReference type="InterPro" id="IPR022791">
    <property type="entry name" value="L-PG_synthase/AglD"/>
</dbReference>
<dbReference type="EMBL" id="VWSH01000001">
    <property type="protein sequence ID" value="KAA5537091.1"/>
    <property type="molecule type" value="Genomic_DNA"/>
</dbReference>
<feature type="transmembrane region" description="Helical" evidence="6">
    <location>
        <begin position="171"/>
        <end position="193"/>
    </location>
</feature>
<sequence>MTKKNKSTILQLIIFLGLAVALIVWRYNEMSADDKVAMFNAFRHVRWIYLLPIFAITFFSHYFRALRWKQLLTPLSIFPTTANTVFSVLIGYLVNTLVPRLGEVAKCTVLAKYEKVPADKLIGTIIAERAFDTVCLLIIILLTLALQYDIIYPIANEIYHKMFFDATGAFIWTRILLALGIVIVGIVALILLYKKIKDSKIGHIIKGIGDGLKAIALVKNKWKFFLNTILIWGCYTASVIVSFHALPETENLPMLAGLSIISFGSIGMILTPGGVGAYPIIVAKVLVLYGLAEGLGLAYGSVSWVAQTLIIILLGLIALILLPLNNRTKHAKI</sequence>
<evidence type="ECO:0000313" key="8">
    <source>
        <dbReference type="Proteomes" id="UP000323632"/>
    </source>
</evidence>
<keyword evidence="4 6" id="KW-1133">Transmembrane helix</keyword>
<feature type="transmembrane region" description="Helical" evidence="6">
    <location>
        <begin position="304"/>
        <end position="324"/>
    </location>
</feature>
<dbReference type="GO" id="GO:0005886">
    <property type="term" value="C:plasma membrane"/>
    <property type="evidence" value="ECO:0007669"/>
    <property type="project" value="UniProtKB-SubCell"/>
</dbReference>
<evidence type="ECO:0000313" key="7">
    <source>
        <dbReference type="EMBL" id="KAA5537091.1"/>
    </source>
</evidence>
<proteinExistence type="predicted"/>
<comment type="caution">
    <text evidence="7">The sequence shown here is derived from an EMBL/GenBank/DDBJ whole genome shotgun (WGS) entry which is preliminary data.</text>
</comment>
<feature type="transmembrane region" description="Helical" evidence="6">
    <location>
        <begin position="9"/>
        <end position="27"/>
    </location>
</feature>
<dbReference type="AlphaFoldDB" id="A0A5M6CPC1"/>
<gene>
    <name evidence="7" type="ORF">F0919_05295</name>
</gene>
<dbReference type="Pfam" id="PF03706">
    <property type="entry name" value="LPG_synthase_TM"/>
    <property type="match status" value="1"/>
</dbReference>
<keyword evidence="3 6" id="KW-0812">Transmembrane</keyword>
<dbReference type="NCBIfam" id="TIGR00374">
    <property type="entry name" value="flippase-like domain"/>
    <property type="match status" value="1"/>
</dbReference>
<evidence type="ECO:0000256" key="3">
    <source>
        <dbReference type="ARBA" id="ARBA00022692"/>
    </source>
</evidence>
<keyword evidence="5 6" id="KW-0472">Membrane</keyword>
<feature type="transmembrane region" description="Helical" evidence="6">
    <location>
        <begin position="277"/>
        <end position="298"/>
    </location>
</feature>
<feature type="transmembrane region" description="Helical" evidence="6">
    <location>
        <begin position="47"/>
        <end position="66"/>
    </location>
</feature>
<comment type="subcellular location">
    <subcellularLocation>
        <location evidence="1">Cell membrane</location>
        <topology evidence="1">Multi-pass membrane protein</topology>
    </subcellularLocation>
</comment>
<evidence type="ECO:0000256" key="2">
    <source>
        <dbReference type="ARBA" id="ARBA00022475"/>
    </source>
</evidence>
<feature type="transmembrane region" description="Helical" evidence="6">
    <location>
        <begin position="252"/>
        <end position="270"/>
    </location>
</feature>
<keyword evidence="2" id="KW-1003">Cell membrane</keyword>
<dbReference type="Proteomes" id="UP000323632">
    <property type="component" value="Unassembled WGS sequence"/>
</dbReference>
<evidence type="ECO:0000256" key="1">
    <source>
        <dbReference type="ARBA" id="ARBA00004651"/>
    </source>
</evidence>
<evidence type="ECO:0000256" key="5">
    <source>
        <dbReference type="ARBA" id="ARBA00023136"/>
    </source>
</evidence>
<protein>
    <submittedName>
        <fullName evidence="7">Flippase-like domain-containing protein</fullName>
    </submittedName>
</protein>
<evidence type="ECO:0000256" key="6">
    <source>
        <dbReference type="SAM" id="Phobius"/>
    </source>
</evidence>
<feature type="transmembrane region" description="Helical" evidence="6">
    <location>
        <begin position="130"/>
        <end position="151"/>
    </location>
</feature>
<dbReference type="PANTHER" id="PTHR39087:SF2">
    <property type="entry name" value="UPF0104 MEMBRANE PROTEIN MJ1595"/>
    <property type="match status" value="1"/>
</dbReference>